<dbReference type="InterPro" id="IPR006029">
    <property type="entry name" value="Neurotrans-gated_channel_TM"/>
</dbReference>
<dbReference type="PRINTS" id="PR00253">
    <property type="entry name" value="GABAARECEPTR"/>
</dbReference>
<evidence type="ECO:0000313" key="4">
    <source>
        <dbReference type="Proteomes" id="UP001497623"/>
    </source>
</evidence>
<dbReference type="PANTHER" id="PTHR18945">
    <property type="entry name" value="NEUROTRANSMITTER GATED ION CHANNEL"/>
    <property type="match status" value="1"/>
</dbReference>
<dbReference type="GO" id="GO:0005230">
    <property type="term" value="F:extracellular ligand-gated monoatomic ion channel activity"/>
    <property type="evidence" value="ECO:0007669"/>
    <property type="project" value="UniProtKB-ARBA"/>
</dbReference>
<dbReference type="InterPro" id="IPR006028">
    <property type="entry name" value="GABAA/Glycine_rcpt"/>
</dbReference>
<protein>
    <recommendedName>
        <fullName evidence="2">Neurotransmitter-gated ion-channel transmembrane domain-containing protein</fullName>
    </recommendedName>
</protein>
<dbReference type="GO" id="GO:0005254">
    <property type="term" value="F:chloride channel activity"/>
    <property type="evidence" value="ECO:0007669"/>
    <property type="project" value="UniProtKB-ARBA"/>
</dbReference>
<dbReference type="GO" id="GO:0099095">
    <property type="term" value="F:ligand-gated monoatomic anion channel activity"/>
    <property type="evidence" value="ECO:0007669"/>
    <property type="project" value="UniProtKB-ARBA"/>
</dbReference>
<proteinExistence type="predicted"/>
<dbReference type="CDD" id="cd19049">
    <property type="entry name" value="LGIC_TM_anion"/>
    <property type="match status" value="1"/>
</dbReference>
<evidence type="ECO:0000313" key="3">
    <source>
        <dbReference type="EMBL" id="CAL4064573.1"/>
    </source>
</evidence>
<dbReference type="GO" id="GO:0016020">
    <property type="term" value="C:membrane"/>
    <property type="evidence" value="ECO:0007669"/>
    <property type="project" value="InterPro"/>
</dbReference>
<comment type="caution">
    <text evidence="3">The sequence shown here is derived from an EMBL/GenBank/DDBJ whole genome shotgun (WGS) entry which is preliminary data.</text>
</comment>
<dbReference type="InterPro" id="IPR036719">
    <property type="entry name" value="Neuro-gated_channel_TM_sf"/>
</dbReference>
<name>A0AAV2PWC5_MEGNR</name>
<sequence length="526" mass="59856">MHIAIPGIYWRGLAKSIWLTLLSCCLKYPKSRFYRSKSINEKVLPLFLSRSNGLLKISSGQRPLKIYLTIQPILVRLFVRPDHPILELGSLFFKPPPALYKVNDARPTSRIYDVTQFTELYFSDTFFLWMMAMRHPISAIFLPLCDDTLRSVAHRYTIYQVNCSIEMHIINSFIQFTSMSKWYEIKNYPYYDENSLLNKSDCSLHKPRQVFATFPNSCNTDSCPPYTPWNYSCIRVDLKFTRDDAFYFSTVFFPGIILVTSSFITFWLEWNAVPARVMIGVTTMLNFFTTSNSFRATLPVVSNLSAMNTWDSVCMGFIYVSLLEFVVVNYVGRKRPKHNMVYMPGENAVTQRIPQAIHRIGLSLVSGWTERKRPAAGTGGCVGMTGVIGVNANLGDDIQTNRNAHEMVSCANCGNQQCTHANAPNNCPNGEEPAEVSQVEYTFKQHNDGDAESECCPCNYYCCPTGACPGNPRRASSASNPNKKDPPHPIRVAKSIDVVSRIVFPLGFTIFLFYFFSRYKGYEYHD</sequence>
<dbReference type="GO" id="GO:0004888">
    <property type="term" value="F:transmembrane signaling receptor activity"/>
    <property type="evidence" value="ECO:0007669"/>
    <property type="project" value="InterPro"/>
</dbReference>
<dbReference type="SUPFAM" id="SSF90112">
    <property type="entry name" value="Neurotransmitter-gated ion-channel transmembrane pore"/>
    <property type="match status" value="1"/>
</dbReference>
<keyword evidence="1" id="KW-0812">Transmembrane</keyword>
<feature type="transmembrane region" description="Helical" evidence="1">
    <location>
        <begin position="310"/>
        <end position="331"/>
    </location>
</feature>
<dbReference type="InterPro" id="IPR038050">
    <property type="entry name" value="Neuro_actylchol_rec"/>
</dbReference>
<feature type="non-terminal residue" evidence="3">
    <location>
        <position position="526"/>
    </location>
</feature>
<organism evidence="3 4">
    <name type="scientific">Meganyctiphanes norvegica</name>
    <name type="common">Northern krill</name>
    <name type="synonym">Thysanopoda norvegica</name>
    <dbReference type="NCBI Taxonomy" id="48144"/>
    <lineage>
        <taxon>Eukaryota</taxon>
        <taxon>Metazoa</taxon>
        <taxon>Ecdysozoa</taxon>
        <taxon>Arthropoda</taxon>
        <taxon>Crustacea</taxon>
        <taxon>Multicrustacea</taxon>
        <taxon>Malacostraca</taxon>
        <taxon>Eumalacostraca</taxon>
        <taxon>Eucarida</taxon>
        <taxon>Euphausiacea</taxon>
        <taxon>Euphausiidae</taxon>
        <taxon>Meganyctiphanes</taxon>
    </lineage>
</organism>
<evidence type="ECO:0000256" key="1">
    <source>
        <dbReference type="SAM" id="Phobius"/>
    </source>
</evidence>
<accession>A0AAV2PWC5</accession>
<feature type="transmembrane region" description="Helical" evidence="1">
    <location>
        <begin position="245"/>
        <end position="268"/>
    </location>
</feature>
<keyword evidence="4" id="KW-1185">Reference proteome</keyword>
<dbReference type="AlphaFoldDB" id="A0AAV2PWC5"/>
<feature type="transmembrane region" description="Helical" evidence="1">
    <location>
        <begin position="498"/>
        <end position="516"/>
    </location>
</feature>
<reference evidence="3 4" key="1">
    <citation type="submission" date="2024-05" db="EMBL/GenBank/DDBJ databases">
        <authorList>
            <person name="Wallberg A."/>
        </authorList>
    </citation>
    <scope>NUCLEOTIDE SEQUENCE [LARGE SCALE GENOMIC DNA]</scope>
</reference>
<dbReference type="Pfam" id="PF02932">
    <property type="entry name" value="Neur_chan_memb"/>
    <property type="match status" value="1"/>
</dbReference>
<dbReference type="Gene3D" id="1.20.58.390">
    <property type="entry name" value="Neurotransmitter-gated ion-channel transmembrane domain"/>
    <property type="match status" value="1"/>
</dbReference>
<dbReference type="EMBL" id="CAXKWB010001509">
    <property type="protein sequence ID" value="CAL4064573.1"/>
    <property type="molecule type" value="Genomic_DNA"/>
</dbReference>
<dbReference type="Proteomes" id="UP001497623">
    <property type="component" value="Unassembled WGS sequence"/>
</dbReference>
<evidence type="ECO:0000259" key="2">
    <source>
        <dbReference type="Pfam" id="PF02932"/>
    </source>
</evidence>
<feature type="domain" description="Neurotransmitter-gated ion-channel transmembrane" evidence="2">
    <location>
        <begin position="253"/>
        <end position="512"/>
    </location>
</feature>
<dbReference type="InterPro" id="IPR006201">
    <property type="entry name" value="Neur_channel"/>
</dbReference>
<keyword evidence="1" id="KW-1133">Transmembrane helix</keyword>
<keyword evidence="1" id="KW-0472">Membrane</keyword>
<gene>
    <name evidence="3" type="ORF">MNOR_LOCUS4159</name>
</gene>